<dbReference type="RefSeq" id="WP_202892829.1">
    <property type="nucleotide sequence ID" value="NZ_JACHMY010000001.1"/>
</dbReference>
<gene>
    <name evidence="2" type="ORF">HDA39_000191</name>
</gene>
<evidence type="ECO:0000313" key="3">
    <source>
        <dbReference type="Proteomes" id="UP000549971"/>
    </source>
</evidence>
<evidence type="ECO:0000313" key="2">
    <source>
        <dbReference type="EMBL" id="MBB5833457.1"/>
    </source>
</evidence>
<name>A0A7W9J1Q6_9ACTN</name>
<organism evidence="2 3">
    <name type="scientific">Kribbella italica</name>
    <dbReference type="NCBI Taxonomy" id="1540520"/>
    <lineage>
        <taxon>Bacteria</taxon>
        <taxon>Bacillati</taxon>
        <taxon>Actinomycetota</taxon>
        <taxon>Actinomycetes</taxon>
        <taxon>Propionibacteriales</taxon>
        <taxon>Kribbellaceae</taxon>
        <taxon>Kribbella</taxon>
    </lineage>
</organism>
<dbReference type="InterPro" id="IPR021122">
    <property type="entry name" value="RNA_ligase_dom_REL/Rnl2"/>
</dbReference>
<evidence type="ECO:0000259" key="1">
    <source>
        <dbReference type="Pfam" id="PF09414"/>
    </source>
</evidence>
<sequence length="222" mass="24525">MIEFEGWPKTPRLFRDVSITEKIDGTNAAVIIREFSFGELADYAGPEVHVLGPVGECEVPEKEYLVGAQSRKRLITPGKTTDNAGFAGWVYDNAVYLVDILGTGRHFGEWWGSGIQRNYGLTEGEKRFSLFNTHRYRPLLTAAVSDIDGYEILPELDVVPELYIGPFSTDIVYMVLEDLQETGSHAAPGFMKPEGVIVHHSAAGQVFKALLENDHLPKGVAA</sequence>
<dbReference type="SUPFAM" id="SSF56091">
    <property type="entry name" value="DNA ligase/mRNA capping enzyme, catalytic domain"/>
    <property type="match status" value="1"/>
</dbReference>
<keyword evidence="3" id="KW-1185">Reference proteome</keyword>
<dbReference type="Pfam" id="PF09414">
    <property type="entry name" value="RNA_ligase"/>
    <property type="match status" value="1"/>
</dbReference>
<proteinExistence type="predicted"/>
<accession>A0A7W9J1Q6</accession>
<comment type="caution">
    <text evidence="2">The sequence shown here is derived from an EMBL/GenBank/DDBJ whole genome shotgun (WGS) entry which is preliminary data.</text>
</comment>
<dbReference type="Proteomes" id="UP000549971">
    <property type="component" value="Unassembled WGS sequence"/>
</dbReference>
<dbReference type="EMBL" id="JACHMY010000001">
    <property type="protein sequence ID" value="MBB5833457.1"/>
    <property type="molecule type" value="Genomic_DNA"/>
</dbReference>
<protein>
    <recommendedName>
        <fullName evidence="1">RNA ligase domain-containing protein</fullName>
    </recommendedName>
</protein>
<reference evidence="2 3" key="1">
    <citation type="submission" date="2020-08" db="EMBL/GenBank/DDBJ databases">
        <title>Sequencing the genomes of 1000 actinobacteria strains.</title>
        <authorList>
            <person name="Klenk H.-P."/>
        </authorList>
    </citation>
    <scope>NUCLEOTIDE SEQUENCE [LARGE SCALE GENOMIC DNA]</scope>
    <source>
        <strain evidence="2 3">DSM 28967</strain>
    </source>
</reference>
<dbReference type="AlphaFoldDB" id="A0A7W9J1Q6"/>
<feature type="domain" description="RNA ligase" evidence="1">
    <location>
        <begin position="16"/>
        <end position="208"/>
    </location>
</feature>